<accession>A0A2W4Z008</accession>
<dbReference type="AlphaFoldDB" id="A0A2W4Z008"/>
<organism evidence="1 2">
    <name type="scientific">Phormidesmis priestleyi</name>
    <dbReference type="NCBI Taxonomy" id="268141"/>
    <lineage>
        <taxon>Bacteria</taxon>
        <taxon>Bacillati</taxon>
        <taxon>Cyanobacteriota</taxon>
        <taxon>Cyanophyceae</taxon>
        <taxon>Leptolyngbyales</taxon>
        <taxon>Leptolyngbyaceae</taxon>
        <taxon>Phormidesmis</taxon>
    </lineage>
</organism>
<comment type="caution">
    <text evidence="1">The sequence shown here is derived from an EMBL/GenBank/DDBJ whole genome shotgun (WGS) entry which is preliminary data.</text>
</comment>
<reference evidence="2" key="1">
    <citation type="submission" date="2018-04" db="EMBL/GenBank/DDBJ databases">
        <authorList>
            <person name="Cornet L."/>
        </authorList>
    </citation>
    <scope>NUCLEOTIDE SEQUENCE [LARGE SCALE GENOMIC DNA]</scope>
</reference>
<name>A0A2W4Z008_9CYAN</name>
<reference evidence="1 2" key="2">
    <citation type="submission" date="2018-06" db="EMBL/GenBank/DDBJ databases">
        <title>Metagenomic assembly of (sub)arctic Cyanobacteria and their associated microbiome from non-axenic cultures.</title>
        <authorList>
            <person name="Baurain D."/>
        </authorList>
    </citation>
    <scope>NUCLEOTIDE SEQUENCE [LARGE SCALE GENOMIC DNA]</scope>
    <source>
        <strain evidence="1">ULC027bin1</strain>
    </source>
</reference>
<evidence type="ECO:0000313" key="2">
    <source>
        <dbReference type="Proteomes" id="UP000249794"/>
    </source>
</evidence>
<dbReference type="EMBL" id="QBMP01000241">
    <property type="protein sequence ID" value="PZO48348.1"/>
    <property type="molecule type" value="Genomic_DNA"/>
</dbReference>
<sequence length="90" mass="10279">MAPSVDSKHDSSQGASRVERLKNTLETLQVTDELAKQGYLITSAELADLMDVNASAVTSRGDYWAWRNWTVSRIRREGNQILWQLERIDE</sequence>
<gene>
    <name evidence="1" type="ORF">DCF15_18010</name>
</gene>
<evidence type="ECO:0000313" key="1">
    <source>
        <dbReference type="EMBL" id="PZO48348.1"/>
    </source>
</evidence>
<dbReference type="STRING" id="1850361.GCA_001650195_04659"/>
<dbReference type="Proteomes" id="UP000249794">
    <property type="component" value="Unassembled WGS sequence"/>
</dbReference>
<proteinExistence type="predicted"/>
<protein>
    <submittedName>
        <fullName evidence="1">Uncharacterized protein</fullName>
    </submittedName>
</protein>